<protein>
    <recommendedName>
        <fullName evidence="3">Prolyl 4-hydroxylase alpha subunit Fe(2+) 2OG dioxygenase domain-containing protein</fullName>
    </recommendedName>
</protein>
<dbReference type="AlphaFoldDB" id="A0A550BUZ0"/>
<dbReference type="OrthoDB" id="3202607at2759"/>
<dbReference type="Proteomes" id="UP000320762">
    <property type="component" value="Unassembled WGS sequence"/>
</dbReference>
<sequence length="126" mass="14294">KIHHALKHTTDEVHRRRPHLRRNFDNSVFPCATFNLGPRAVSLPHRDSLNMACGVCAVHAQGHFDADRGGHLILWDLKLIIRFPAGATLVFPSALIRHSNVAISPNEVRRSFTMFCPGHLSRWVYN</sequence>
<evidence type="ECO:0008006" key="3">
    <source>
        <dbReference type="Google" id="ProtNLM"/>
    </source>
</evidence>
<dbReference type="STRING" id="97359.A0A550BUZ0"/>
<accession>A0A550BUZ0</accession>
<comment type="caution">
    <text evidence="1">The sequence shown here is derived from an EMBL/GenBank/DDBJ whole genome shotgun (WGS) entry which is preliminary data.</text>
</comment>
<feature type="non-terminal residue" evidence="1">
    <location>
        <position position="1"/>
    </location>
</feature>
<dbReference type="Gene3D" id="3.60.130.30">
    <property type="match status" value="1"/>
</dbReference>
<feature type="non-terminal residue" evidence="1">
    <location>
        <position position="126"/>
    </location>
</feature>
<reference evidence="1 2" key="1">
    <citation type="journal article" date="2019" name="New Phytol.">
        <title>Comparative genomics reveals unique wood-decay strategies and fruiting body development in the Schizophyllaceae.</title>
        <authorList>
            <person name="Almasi E."/>
            <person name="Sahu N."/>
            <person name="Krizsan K."/>
            <person name="Balint B."/>
            <person name="Kovacs G.M."/>
            <person name="Kiss B."/>
            <person name="Cseklye J."/>
            <person name="Drula E."/>
            <person name="Henrissat B."/>
            <person name="Nagy I."/>
            <person name="Chovatia M."/>
            <person name="Adam C."/>
            <person name="LaButti K."/>
            <person name="Lipzen A."/>
            <person name="Riley R."/>
            <person name="Grigoriev I.V."/>
            <person name="Nagy L.G."/>
        </authorList>
    </citation>
    <scope>NUCLEOTIDE SEQUENCE [LARGE SCALE GENOMIC DNA]</scope>
    <source>
        <strain evidence="1 2">NL-1724</strain>
    </source>
</reference>
<evidence type="ECO:0000313" key="1">
    <source>
        <dbReference type="EMBL" id="TRM56359.1"/>
    </source>
</evidence>
<organism evidence="1 2">
    <name type="scientific">Schizophyllum amplum</name>
    <dbReference type="NCBI Taxonomy" id="97359"/>
    <lineage>
        <taxon>Eukaryota</taxon>
        <taxon>Fungi</taxon>
        <taxon>Dikarya</taxon>
        <taxon>Basidiomycota</taxon>
        <taxon>Agaricomycotina</taxon>
        <taxon>Agaricomycetes</taxon>
        <taxon>Agaricomycetidae</taxon>
        <taxon>Agaricales</taxon>
        <taxon>Schizophyllaceae</taxon>
        <taxon>Schizophyllum</taxon>
    </lineage>
</organism>
<evidence type="ECO:0000313" key="2">
    <source>
        <dbReference type="Proteomes" id="UP000320762"/>
    </source>
</evidence>
<name>A0A550BUZ0_9AGAR</name>
<keyword evidence="2" id="KW-1185">Reference proteome</keyword>
<proteinExistence type="predicted"/>
<gene>
    <name evidence="1" type="ORF">BD626DRAFT_370626</name>
</gene>
<dbReference type="EMBL" id="VDMD01000071">
    <property type="protein sequence ID" value="TRM56359.1"/>
    <property type="molecule type" value="Genomic_DNA"/>
</dbReference>